<evidence type="ECO:0000313" key="6">
    <source>
        <dbReference type="Proteomes" id="UP000009100"/>
    </source>
</evidence>
<dbReference type="PROSITE" id="PS00061">
    <property type="entry name" value="ADH_SHORT"/>
    <property type="match status" value="1"/>
</dbReference>
<name>B7VM02_VIBA3</name>
<dbReference type="KEGG" id="vsp:VS_1043"/>
<reference evidence="5 6" key="1">
    <citation type="submission" date="2009-02" db="EMBL/GenBank/DDBJ databases">
        <title>Vibrio splendidus str. LGP32 complete genome.</title>
        <authorList>
            <person name="Mazel D."/>
            <person name="Le Roux F."/>
        </authorList>
    </citation>
    <scope>NUCLEOTIDE SEQUENCE [LARGE SCALE GENOMIC DNA]</scope>
    <source>
        <strain evidence="5 6">LGP32</strain>
    </source>
</reference>
<proteinExistence type="inferred from homology"/>
<organism evidence="5 6">
    <name type="scientific">Vibrio atlanticus (strain LGP32)</name>
    <name type="common">Vibrio splendidus (strain Mel32)</name>
    <dbReference type="NCBI Taxonomy" id="575788"/>
    <lineage>
        <taxon>Bacteria</taxon>
        <taxon>Pseudomonadati</taxon>
        <taxon>Pseudomonadota</taxon>
        <taxon>Gammaproteobacteria</taxon>
        <taxon>Vibrionales</taxon>
        <taxon>Vibrionaceae</taxon>
        <taxon>Vibrio</taxon>
    </lineage>
</organism>
<dbReference type="EMBL" id="FM954972">
    <property type="protein sequence ID" value="CAV18115.1"/>
    <property type="molecule type" value="Genomic_DNA"/>
</dbReference>
<keyword evidence="2" id="KW-0560">Oxidoreductase</keyword>
<sequence length="258" mass="28047">MTNIIKERRISTVDYPISTDALKDKVILVTGAGAGIGRQAALSFAQHGATVILLGRNVKNLELIYDEIESAGYPQPAIIPLDLKGATKQNYIDMAETIESQFGRLDGLLHNAGVLGTLSPFDQIDEETFDGVMQINVKAEFLMTQALLPVIKKAEAGRIVFTSSTVGHSGRAFWGTYAISKFATEGMMQILADELEDTNIRVNAINPGGTQTRMRAKAYPGEDANKLKTPLDIIPLYLHLMNPSVTDINGQCIDAQPK</sequence>
<dbReference type="Gene3D" id="3.40.50.720">
    <property type="entry name" value="NAD(P)-binding Rossmann-like Domain"/>
    <property type="match status" value="1"/>
</dbReference>
<dbReference type="PRINTS" id="PR00080">
    <property type="entry name" value="SDRFAMILY"/>
</dbReference>
<comment type="similarity">
    <text evidence="1 3">Belongs to the short-chain dehydrogenases/reductases (SDR) family.</text>
</comment>
<dbReference type="InterPro" id="IPR036291">
    <property type="entry name" value="NAD(P)-bd_dom_sf"/>
</dbReference>
<dbReference type="SUPFAM" id="SSF51735">
    <property type="entry name" value="NAD(P)-binding Rossmann-fold domains"/>
    <property type="match status" value="1"/>
</dbReference>
<dbReference type="InterPro" id="IPR002347">
    <property type="entry name" value="SDR_fam"/>
</dbReference>
<dbReference type="PRINTS" id="PR00081">
    <property type="entry name" value="GDHRDH"/>
</dbReference>
<protein>
    <submittedName>
        <fullName evidence="5">Hypothetical oxidoreductase</fullName>
    </submittedName>
</protein>
<dbReference type="InterPro" id="IPR020904">
    <property type="entry name" value="Sc_DH/Rdtase_CS"/>
</dbReference>
<dbReference type="AlphaFoldDB" id="B7VM02"/>
<dbReference type="SMART" id="SM00822">
    <property type="entry name" value="PKS_KR"/>
    <property type="match status" value="1"/>
</dbReference>
<dbReference type="eggNOG" id="COG1028">
    <property type="taxonomic scope" value="Bacteria"/>
</dbReference>
<gene>
    <name evidence="5" type="ordered locus">VS_1043</name>
</gene>
<evidence type="ECO:0000256" key="3">
    <source>
        <dbReference type="RuleBase" id="RU000363"/>
    </source>
</evidence>
<accession>B7VM02</accession>
<dbReference type="STRING" id="575788.VS_1043"/>
<dbReference type="GO" id="GO:0016491">
    <property type="term" value="F:oxidoreductase activity"/>
    <property type="evidence" value="ECO:0007669"/>
    <property type="project" value="UniProtKB-KW"/>
</dbReference>
<evidence type="ECO:0000313" key="5">
    <source>
        <dbReference type="EMBL" id="CAV18115.1"/>
    </source>
</evidence>
<evidence type="ECO:0000256" key="1">
    <source>
        <dbReference type="ARBA" id="ARBA00006484"/>
    </source>
</evidence>
<dbReference type="Proteomes" id="UP000009100">
    <property type="component" value="Chromosome 1"/>
</dbReference>
<evidence type="ECO:0000256" key="2">
    <source>
        <dbReference type="ARBA" id="ARBA00023002"/>
    </source>
</evidence>
<dbReference type="InterPro" id="IPR057326">
    <property type="entry name" value="KR_dom"/>
</dbReference>
<dbReference type="Pfam" id="PF00106">
    <property type="entry name" value="adh_short"/>
    <property type="match status" value="1"/>
</dbReference>
<dbReference type="HOGENOM" id="CLU_010194_2_10_6"/>
<feature type="domain" description="Ketoreductase" evidence="4">
    <location>
        <begin position="25"/>
        <end position="190"/>
    </location>
</feature>
<evidence type="ECO:0000259" key="4">
    <source>
        <dbReference type="SMART" id="SM00822"/>
    </source>
</evidence>
<dbReference type="NCBIfam" id="NF006509">
    <property type="entry name" value="PRK08945.1"/>
    <property type="match status" value="1"/>
</dbReference>
<dbReference type="PANTHER" id="PTHR42901">
    <property type="entry name" value="ALCOHOL DEHYDROGENASE"/>
    <property type="match status" value="1"/>
</dbReference>
<dbReference type="PANTHER" id="PTHR42901:SF1">
    <property type="entry name" value="ALCOHOL DEHYDROGENASE"/>
    <property type="match status" value="1"/>
</dbReference>